<gene>
    <name evidence="1" type="ORF">BXY41_106306</name>
</gene>
<dbReference type="RefSeq" id="WP_104437389.1">
    <property type="nucleotide sequence ID" value="NZ_PTJA01000006.1"/>
</dbReference>
<dbReference type="AlphaFoldDB" id="A0A2S6HSQ5"/>
<evidence type="ECO:0000313" key="2">
    <source>
        <dbReference type="Proteomes" id="UP000237749"/>
    </source>
</evidence>
<evidence type="ECO:0008006" key="3">
    <source>
        <dbReference type="Google" id="ProtNLM"/>
    </source>
</evidence>
<name>A0A2S6HSQ5_9FIRM</name>
<sequence>MIKINLTAEQRTEIEKMITKDIKKNSYPEIEKICNYLNDANFIKTAEFIDTEEKVIKICLLSSKTDLIDFQKKINKAYEEDSKWKCSCLIDRTREYIKDELENLYLKFSNRNAAYNILRIMKVNVCPYCNRQYTFTIRTKTSKKIGEKIVKTDLKSRPEFDHFFPKSDYPFLALSIYNLVPSCSLCNKGKSNTPSENFLYPYEESFGDKGIHFEIQNVIGNLLKQEEIIVKLQSAKKNQDLIKQYNDSFKIESLYEQHVDYISELLYKNYIFNDEAIESIYRSYEKLFKSPSELKQLILGNYKSDNFNQRPLSKLTNDILHQLNCK</sequence>
<reference evidence="1 2" key="1">
    <citation type="submission" date="2018-02" db="EMBL/GenBank/DDBJ databases">
        <title>Genomic Encyclopedia of Archaeal and Bacterial Type Strains, Phase II (KMG-II): from individual species to whole genera.</title>
        <authorList>
            <person name="Goeker M."/>
        </authorList>
    </citation>
    <scope>NUCLEOTIDE SEQUENCE [LARGE SCALE GENOMIC DNA]</scope>
    <source>
        <strain evidence="1 2">DSM 3808</strain>
    </source>
</reference>
<dbReference type="EMBL" id="PTJA01000006">
    <property type="protein sequence ID" value="PPK80715.1"/>
    <property type="molecule type" value="Genomic_DNA"/>
</dbReference>
<accession>A0A2S6HSQ5</accession>
<evidence type="ECO:0000313" key="1">
    <source>
        <dbReference type="EMBL" id="PPK80715.1"/>
    </source>
</evidence>
<keyword evidence="2" id="KW-1185">Reference proteome</keyword>
<comment type="caution">
    <text evidence="1">The sequence shown here is derived from an EMBL/GenBank/DDBJ whole genome shotgun (WGS) entry which is preliminary data.</text>
</comment>
<organism evidence="1 2">
    <name type="scientific">Lacrimispora xylanisolvens</name>
    <dbReference type="NCBI Taxonomy" id="384636"/>
    <lineage>
        <taxon>Bacteria</taxon>
        <taxon>Bacillati</taxon>
        <taxon>Bacillota</taxon>
        <taxon>Clostridia</taxon>
        <taxon>Lachnospirales</taxon>
        <taxon>Lachnospiraceae</taxon>
        <taxon>Lacrimispora</taxon>
    </lineage>
</organism>
<dbReference type="OrthoDB" id="9816185at2"/>
<dbReference type="Gene3D" id="1.10.30.50">
    <property type="match status" value="1"/>
</dbReference>
<proteinExistence type="predicted"/>
<protein>
    <recommendedName>
        <fullName evidence="3">HNH endonuclease</fullName>
    </recommendedName>
</protein>
<dbReference type="Proteomes" id="UP000237749">
    <property type="component" value="Unassembled WGS sequence"/>
</dbReference>